<evidence type="ECO:0000313" key="2">
    <source>
        <dbReference type="EMBL" id="GAA0355559.1"/>
    </source>
</evidence>
<dbReference type="InterPro" id="IPR010982">
    <property type="entry name" value="Lambda_DNA-bd_dom_sf"/>
</dbReference>
<proteinExistence type="predicted"/>
<dbReference type="EMBL" id="BAAACW010000036">
    <property type="protein sequence ID" value="GAA0355559.1"/>
    <property type="molecule type" value="Genomic_DNA"/>
</dbReference>
<name>A0ABN0X6A9_9LACT</name>
<feature type="domain" description="HTH cro/C1-type" evidence="1">
    <location>
        <begin position="23"/>
        <end position="63"/>
    </location>
</feature>
<dbReference type="Gene3D" id="1.10.260.40">
    <property type="entry name" value="lambda repressor-like DNA-binding domains"/>
    <property type="match status" value="1"/>
</dbReference>
<dbReference type="PROSITE" id="PS50943">
    <property type="entry name" value="HTH_CROC1"/>
    <property type="match status" value="1"/>
</dbReference>
<comment type="caution">
    <text evidence="2">The sequence shown here is derived from an EMBL/GenBank/DDBJ whole genome shotgun (WGS) entry which is preliminary data.</text>
</comment>
<protein>
    <recommendedName>
        <fullName evidence="1">HTH cro/C1-type domain-containing protein</fullName>
    </recommendedName>
</protein>
<sequence>MNTINYKLLLNCFEKSEFNYNKLAEEIQISRNTIRNIMFGHTTPSHYVATKLAEALKLTHDEIVTIFFPNIKSDDEECIYDEHTY</sequence>
<evidence type="ECO:0000313" key="3">
    <source>
        <dbReference type="Proteomes" id="UP001501166"/>
    </source>
</evidence>
<dbReference type="RefSeq" id="WP_343753818.1">
    <property type="nucleotide sequence ID" value="NZ_BAAACW010000036.1"/>
</dbReference>
<gene>
    <name evidence="2" type="ORF">GCM10008932_05740</name>
</gene>
<dbReference type="SUPFAM" id="SSF47413">
    <property type="entry name" value="lambda repressor-like DNA-binding domains"/>
    <property type="match status" value="1"/>
</dbReference>
<evidence type="ECO:0000259" key="1">
    <source>
        <dbReference type="PROSITE" id="PS50943"/>
    </source>
</evidence>
<dbReference type="InterPro" id="IPR001387">
    <property type="entry name" value="Cro/C1-type_HTH"/>
</dbReference>
<organism evidence="2 3">
    <name type="scientific">Alkalibacterium iburiense</name>
    <dbReference type="NCBI Taxonomy" id="290589"/>
    <lineage>
        <taxon>Bacteria</taxon>
        <taxon>Bacillati</taxon>
        <taxon>Bacillota</taxon>
        <taxon>Bacilli</taxon>
        <taxon>Lactobacillales</taxon>
        <taxon>Carnobacteriaceae</taxon>
        <taxon>Alkalibacterium</taxon>
    </lineage>
</organism>
<dbReference type="Pfam" id="PF01381">
    <property type="entry name" value="HTH_3"/>
    <property type="match status" value="1"/>
</dbReference>
<accession>A0ABN0X6A9</accession>
<reference evidence="2 3" key="1">
    <citation type="journal article" date="2019" name="Int. J. Syst. Evol. Microbiol.">
        <title>The Global Catalogue of Microorganisms (GCM) 10K type strain sequencing project: providing services to taxonomists for standard genome sequencing and annotation.</title>
        <authorList>
            <consortium name="The Broad Institute Genomics Platform"/>
            <consortium name="The Broad Institute Genome Sequencing Center for Infectious Disease"/>
            <person name="Wu L."/>
            <person name="Ma J."/>
        </authorList>
    </citation>
    <scope>NUCLEOTIDE SEQUENCE [LARGE SCALE GENOMIC DNA]</scope>
    <source>
        <strain evidence="2 3">JCM 12662</strain>
    </source>
</reference>
<dbReference type="CDD" id="cd00093">
    <property type="entry name" value="HTH_XRE"/>
    <property type="match status" value="1"/>
</dbReference>
<keyword evidence="3" id="KW-1185">Reference proteome</keyword>
<dbReference type="Proteomes" id="UP001501166">
    <property type="component" value="Unassembled WGS sequence"/>
</dbReference>